<protein>
    <recommendedName>
        <fullName evidence="2">Synergin gamma C-terminal domain-containing protein</fullName>
    </recommendedName>
</protein>
<dbReference type="InterPro" id="IPR059024">
    <property type="entry name" value="SYNRG_C"/>
</dbReference>
<dbReference type="Pfam" id="PF25999">
    <property type="entry name" value="SYNRG_C"/>
    <property type="match status" value="1"/>
</dbReference>
<evidence type="ECO:0000259" key="2">
    <source>
        <dbReference type="Pfam" id="PF25999"/>
    </source>
</evidence>
<proteinExistence type="predicted"/>
<accession>A0ABD0V2K1</accession>
<dbReference type="Proteomes" id="UP001552299">
    <property type="component" value="Unassembled WGS sequence"/>
</dbReference>
<organism evidence="3 4">
    <name type="scientific">Dendrobium thyrsiflorum</name>
    <name type="common">Pinecone-like raceme dendrobium</name>
    <name type="synonym">Orchid</name>
    <dbReference type="NCBI Taxonomy" id="117978"/>
    <lineage>
        <taxon>Eukaryota</taxon>
        <taxon>Viridiplantae</taxon>
        <taxon>Streptophyta</taxon>
        <taxon>Embryophyta</taxon>
        <taxon>Tracheophyta</taxon>
        <taxon>Spermatophyta</taxon>
        <taxon>Magnoliopsida</taxon>
        <taxon>Liliopsida</taxon>
        <taxon>Asparagales</taxon>
        <taxon>Orchidaceae</taxon>
        <taxon>Epidendroideae</taxon>
        <taxon>Malaxideae</taxon>
        <taxon>Dendrobiinae</taxon>
        <taxon>Dendrobium</taxon>
    </lineage>
</organism>
<evidence type="ECO:0000256" key="1">
    <source>
        <dbReference type="SAM" id="MobiDB-lite"/>
    </source>
</evidence>
<gene>
    <name evidence="3" type="ORF">M5K25_011360</name>
</gene>
<evidence type="ECO:0000313" key="3">
    <source>
        <dbReference type="EMBL" id="KAL0919274.1"/>
    </source>
</evidence>
<comment type="caution">
    <text evidence="3">The sequence shown here is derived from an EMBL/GenBank/DDBJ whole genome shotgun (WGS) entry which is preliminary data.</text>
</comment>
<sequence>MITKSDPMPANPPALFPSLAGGTNNINGDGEDFGDFVFYSPSSSFHTPSFFPYPNPTLLSTGAANDEDWGDFVASELGSHSLQPQSSSPFSPPFDSSPPSSKAWVKPKGAIPLSIFGEEEAEEADLVTLEGSGGFENGFGSYSFSTHSSSRPATSGKLNDLIEKLYGQIDVGGKEDGDDFDDGSWEFKDAFSADARTKMDEGGGTVFGLEMVMDANENGRSQVLVNRLENGWKGMEQINMDGEGLIDIFSASEKLTNMSLGHNHSVRDKVLDEMLPNFGNGTSGSSRNGFKIDFPENGIINGFTEKIQYDQADLLNTPENQENFQITFYMMDAYFQDIKEVEWNMWNFDDLSISSANGKKNLYGSSEDHIEHNIGAGKMDYSPVALTSIIQAPYEKTDSPRARLPSLNPIGNGQEIDQLGKSSAHVNGDIDFNQMEWGSQNPAETGNAEKIVACESGQSLSSESTSCTLVDLYCRVKEESLSLIVHHLTVLKVPALPGATPEVKKINEEIQEAYGNLQEMIASGDACTSKQIASRINELLNETRTSNFKVAEQEFHLSERLLAAEKHLNAAVDLFEHSSSVLQILRLASREQQLFYINAWSKLASACAKELQLGSKIWTESLDCNISKQILTQGNKYFLALGEVYRVSKILQATVRFYMPWLQSNLEDSNEIVTCLEKGNEAWINSGLEEALQSISSNMDLDDKGSAKLLQESINLIDKFNEQTCQDTAIHRKNGFCRFSLLPLDKLPGIKTVFWNGDCYITKIANFWANRISPDPPELPSIIPR</sequence>
<dbReference type="EMBL" id="JANQDX010000009">
    <property type="protein sequence ID" value="KAL0919274.1"/>
    <property type="molecule type" value="Genomic_DNA"/>
</dbReference>
<reference evidence="3 4" key="1">
    <citation type="journal article" date="2024" name="Plant Biotechnol. J.">
        <title>Dendrobium thyrsiflorum genome and its molecular insights into genes involved in important horticultural traits.</title>
        <authorList>
            <person name="Chen B."/>
            <person name="Wang J.Y."/>
            <person name="Zheng P.J."/>
            <person name="Li K.L."/>
            <person name="Liang Y.M."/>
            <person name="Chen X.F."/>
            <person name="Zhang C."/>
            <person name="Zhao X."/>
            <person name="He X."/>
            <person name="Zhang G.Q."/>
            <person name="Liu Z.J."/>
            <person name="Xu Q."/>
        </authorList>
    </citation>
    <scope>NUCLEOTIDE SEQUENCE [LARGE SCALE GENOMIC DNA]</scope>
    <source>
        <strain evidence="3">GZMU011</strain>
    </source>
</reference>
<dbReference type="PANTHER" id="PTHR35701:SF1">
    <property type="entry name" value="OS11G0148400 PROTEIN"/>
    <property type="match status" value="1"/>
</dbReference>
<name>A0ABD0V2K1_DENTH</name>
<feature type="domain" description="Synergin gamma C-terminal" evidence="2">
    <location>
        <begin position="589"/>
        <end position="779"/>
    </location>
</feature>
<dbReference type="AlphaFoldDB" id="A0ABD0V2K1"/>
<feature type="region of interest" description="Disordered" evidence="1">
    <location>
        <begin position="1"/>
        <end position="27"/>
    </location>
</feature>
<evidence type="ECO:0000313" key="4">
    <source>
        <dbReference type="Proteomes" id="UP001552299"/>
    </source>
</evidence>
<feature type="region of interest" description="Disordered" evidence="1">
    <location>
        <begin position="80"/>
        <end position="103"/>
    </location>
</feature>
<dbReference type="PANTHER" id="PTHR35701">
    <property type="entry name" value="OS11G0148400 PROTEIN"/>
    <property type="match status" value="1"/>
</dbReference>
<keyword evidence="4" id="KW-1185">Reference proteome</keyword>
<feature type="compositionally biased region" description="Low complexity" evidence="1">
    <location>
        <begin position="80"/>
        <end position="89"/>
    </location>
</feature>